<dbReference type="OrthoDB" id="6241467at2759"/>
<feature type="domain" description="DUF4537" evidence="2">
    <location>
        <begin position="102"/>
        <end position="234"/>
    </location>
</feature>
<feature type="region of interest" description="Disordered" evidence="1">
    <location>
        <begin position="564"/>
        <end position="588"/>
    </location>
</feature>
<proteinExistence type="predicted"/>
<organism evidence="3 4">
    <name type="scientific">Leptobrachium leishanense</name>
    <name type="common">Leishan spiny toad</name>
    <dbReference type="NCBI Taxonomy" id="445787"/>
    <lineage>
        <taxon>Eukaryota</taxon>
        <taxon>Metazoa</taxon>
        <taxon>Chordata</taxon>
        <taxon>Craniata</taxon>
        <taxon>Vertebrata</taxon>
        <taxon>Euteleostomi</taxon>
        <taxon>Amphibia</taxon>
        <taxon>Batrachia</taxon>
        <taxon>Anura</taxon>
        <taxon>Pelobatoidea</taxon>
        <taxon>Megophryidae</taxon>
        <taxon>Leptobrachium</taxon>
    </lineage>
</organism>
<dbReference type="PANTHER" id="PTHR14343:SF3">
    <property type="entry name" value="SIMILAR TO PREDICTED GENE ICRFP703B1614Q5.5"/>
    <property type="match status" value="1"/>
</dbReference>
<reference evidence="3" key="1">
    <citation type="submission" date="2025-08" db="UniProtKB">
        <authorList>
            <consortium name="Ensembl"/>
        </authorList>
    </citation>
    <scope>IDENTIFICATION</scope>
</reference>
<sequence>MGTAATTMEKNIYGVKMHRCGRPLCIDSKCCSVGSSLSAHSCYNVIPYQEPACGCSVMSHSYVTNHSVPKRCLCGIHFPLFASVSCEKVDTFPCLWPLATHTTVLARRQHDGFYYLASVKQEEEHGMFLVEFNKSVGEQYPTKLQKTEAYDIIQYFDALRHCIVPGDNVLAPWESKQVRYGPGTVILGLETRDPLQATEDEELIVSFWNGKKAKIPLGVAVWISPNMYWQVMERLHQPTTSSGKLQGTIPRTTTYVIADRFTSVPTNRCPVSQSYQHNWHYHPSHPHYMHRHCSCCCFPKHRRCTCCYDPKCRDWWPLSPTTTVYVEGKKEQESNESTEILTRGRESPRRKKSLQALKSSESEDDKSLDDEDDYDSDHETWLSKTTQSTMVNSGVNTDSSLWEKPRVSDIQRPEWKYWKHSQLEPFHRKPGNEATKSKSAVSQMISKSSWPEAMGSPNQSSLFETIVDSPVKRLTMKDVLIHHDFNQSVRKQAPPVAECLGESEVDKLNKKQIALEKKREKIVKYREWEQNRAHSADQNYSISQEAHRKKTLERLKKDDLKIKEQSARSIQNSRAKKEASEKNSQRMQTIAAEEKMKEQRRLDHLRQVREKIDKREFEKCVVNEQKAIKQMDTQRINVNKHYKEVSDKVFQTEQEMKNGNRKTHHIQQDI</sequence>
<evidence type="ECO:0000256" key="1">
    <source>
        <dbReference type="SAM" id="MobiDB-lite"/>
    </source>
</evidence>
<dbReference type="AlphaFoldDB" id="A0A8C5LTB8"/>
<feature type="region of interest" description="Disordered" evidence="1">
    <location>
        <begin position="327"/>
        <end position="378"/>
    </location>
</feature>
<feature type="compositionally biased region" description="Acidic residues" evidence="1">
    <location>
        <begin position="362"/>
        <end position="376"/>
    </location>
</feature>
<protein>
    <recommendedName>
        <fullName evidence="2">DUF4537 domain-containing protein</fullName>
    </recommendedName>
</protein>
<evidence type="ECO:0000313" key="4">
    <source>
        <dbReference type="Proteomes" id="UP000694569"/>
    </source>
</evidence>
<dbReference type="InterPro" id="IPR032770">
    <property type="entry name" value="DUF4537"/>
</dbReference>
<feature type="compositionally biased region" description="Basic and acidic residues" evidence="1">
    <location>
        <begin position="575"/>
        <end position="584"/>
    </location>
</feature>
<name>A0A8C5LTB8_9ANUR</name>
<dbReference type="PANTHER" id="PTHR14343">
    <property type="entry name" value="VWFA DOMAIN-CONTAINING PROTEIN"/>
    <property type="match status" value="1"/>
</dbReference>
<dbReference type="Proteomes" id="UP000694569">
    <property type="component" value="Unplaced"/>
</dbReference>
<keyword evidence="4" id="KW-1185">Reference proteome</keyword>
<dbReference type="Pfam" id="PF15057">
    <property type="entry name" value="DUF4537"/>
    <property type="match status" value="1"/>
</dbReference>
<accession>A0A8C5LTB8</accession>
<evidence type="ECO:0000313" key="3">
    <source>
        <dbReference type="Ensembl" id="ENSLLEP00000003951.1"/>
    </source>
</evidence>
<reference evidence="3" key="2">
    <citation type="submission" date="2025-09" db="UniProtKB">
        <authorList>
            <consortium name="Ensembl"/>
        </authorList>
    </citation>
    <scope>IDENTIFICATION</scope>
</reference>
<dbReference type="GeneTree" id="ENSGT00390000012348"/>
<dbReference type="Ensembl" id="ENSLLET00000004137.1">
    <property type="protein sequence ID" value="ENSLLEP00000003951.1"/>
    <property type="gene ID" value="ENSLLEG00000002527.1"/>
</dbReference>
<evidence type="ECO:0000259" key="2">
    <source>
        <dbReference type="Pfam" id="PF15057"/>
    </source>
</evidence>